<dbReference type="HAMAP" id="MF_01405">
    <property type="entry name" value="Non_canon_purine_NTPase"/>
    <property type="match status" value="1"/>
</dbReference>
<keyword evidence="5 10" id="KW-0378">Hydrolase</keyword>
<keyword evidence="7 10" id="KW-0546">Nucleotide metabolism</keyword>
<evidence type="ECO:0000256" key="1">
    <source>
        <dbReference type="ARBA" id="ARBA00008023"/>
    </source>
</evidence>
<organism evidence="12 13">
    <name type="scientific">Candidatus Scatavimonas merdigallinarum</name>
    <dbReference type="NCBI Taxonomy" id="2840914"/>
    <lineage>
        <taxon>Bacteria</taxon>
        <taxon>Bacillati</taxon>
        <taxon>Bacillota</taxon>
        <taxon>Clostridia</taxon>
        <taxon>Eubacteriales</taxon>
        <taxon>Oscillospiraceae</taxon>
        <taxon>Oscillospiraceae incertae sedis</taxon>
        <taxon>Candidatus Scatavimonas</taxon>
    </lineage>
</organism>
<sequence length="198" mass="21430">METFLIASNNPKKLKELSRILSPLNICAKTALQAGFTLPEVAETGATFAQNAKLKAQSAYNLTGMPSVADDSGLVVDALNGQPGIYSARYAGEKATDAQNMEKLLKELVKLPMEQRTARFVCSVCCILHDQTVLEVSGECKGHIAFAPVGNGGFGYDPIFLIKDGRSFAQLSASEKDAISHRGNALRKLEEALKKYYK</sequence>
<dbReference type="GO" id="GO:0036220">
    <property type="term" value="F:ITP diphosphatase activity"/>
    <property type="evidence" value="ECO:0007669"/>
    <property type="project" value="UniProtKB-UniRule"/>
</dbReference>
<evidence type="ECO:0000256" key="9">
    <source>
        <dbReference type="ARBA" id="ARBA00052017"/>
    </source>
</evidence>
<feature type="binding site" evidence="10">
    <location>
        <position position="71"/>
    </location>
    <ligand>
        <name>Mg(2+)</name>
        <dbReference type="ChEBI" id="CHEBI:18420"/>
    </ligand>
</feature>
<feature type="binding site" evidence="10">
    <location>
        <begin position="181"/>
        <end position="182"/>
    </location>
    <ligand>
        <name>substrate</name>
    </ligand>
</feature>
<dbReference type="InterPro" id="IPR029001">
    <property type="entry name" value="ITPase-like_fam"/>
</dbReference>
<feature type="binding site" evidence="10">
    <location>
        <begin position="154"/>
        <end position="157"/>
    </location>
    <ligand>
        <name>substrate</name>
    </ligand>
</feature>
<feature type="binding site" evidence="10">
    <location>
        <position position="176"/>
    </location>
    <ligand>
        <name>substrate</name>
    </ligand>
</feature>
<dbReference type="EC" id="3.6.1.66" evidence="10"/>
<protein>
    <recommendedName>
        <fullName evidence="10">dITP/XTP pyrophosphatase</fullName>
        <ecNumber evidence="10">3.6.1.66</ecNumber>
    </recommendedName>
    <alternativeName>
        <fullName evidence="10">Non-canonical purine NTP pyrophosphatase</fullName>
    </alternativeName>
    <alternativeName>
        <fullName evidence="10">Non-standard purine NTP pyrophosphatase</fullName>
    </alternativeName>
    <alternativeName>
        <fullName evidence="10">Nucleoside-triphosphate diphosphatase</fullName>
    </alternativeName>
    <alternativeName>
        <fullName evidence="10">Nucleoside-triphosphate pyrophosphatase</fullName>
        <shortName evidence="10">NTPase</shortName>
    </alternativeName>
</protein>
<dbReference type="GO" id="GO:0035870">
    <property type="term" value="F:dITP diphosphatase activity"/>
    <property type="evidence" value="ECO:0007669"/>
    <property type="project" value="UniProtKB-UniRule"/>
</dbReference>
<keyword evidence="4 10" id="KW-0547">Nucleotide-binding</keyword>
<dbReference type="AlphaFoldDB" id="A0A9D0ZJ25"/>
<comment type="caution">
    <text evidence="12">The sequence shown here is derived from an EMBL/GenBank/DDBJ whole genome shotgun (WGS) entry which is preliminary data.</text>
</comment>
<feature type="active site" description="Proton acceptor" evidence="10">
    <location>
        <position position="71"/>
    </location>
</feature>
<evidence type="ECO:0000313" key="12">
    <source>
        <dbReference type="EMBL" id="HIQ81450.1"/>
    </source>
</evidence>
<evidence type="ECO:0000313" key="13">
    <source>
        <dbReference type="Proteomes" id="UP000886787"/>
    </source>
</evidence>
<dbReference type="GO" id="GO:0009146">
    <property type="term" value="P:purine nucleoside triphosphate catabolic process"/>
    <property type="evidence" value="ECO:0007669"/>
    <property type="project" value="UniProtKB-UniRule"/>
</dbReference>
<dbReference type="SUPFAM" id="SSF52972">
    <property type="entry name" value="ITPase-like"/>
    <property type="match status" value="1"/>
</dbReference>
<dbReference type="CDD" id="cd00515">
    <property type="entry name" value="HAM1"/>
    <property type="match status" value="1"/>
</dbReference>
<evidence type="ECO:0000256" key="8">
    <source>
        <dbReference type="ARBA" id="ARBA00051875"/>
    </source>
</evidence>
<evidence type="ECO:0000256" key="7">
    <source>
        <dbReference type="ARBA" id="ARBA00023080"/>
    </source>
</evidence>
<dbReference type="Gene3D" id="3.90.950.10">
    <property type="match status" value="1"/>
</dbReference>
<evidence type="ECO:0000256" key="5">
    <source>
        <dbReference type="ARBA" id="ARBA00022801"/>
    </source>
</evidence>
<dbReference type="Pfam" id="PF01725">
    <property type="entry name" value="Ham1p_like"/>
    <property type="match status" value="1"/>
</dbReference>
<dbReference type="GO" id="GO:0000166">
    <property type="term" value="F:nucleotide binding"/>
    <property type="evidence" value="ECO:0007669"/>
    <property type="project" value="UniProtKB-KW"/>
</dbReference>
<proteinExistence type="inferred from homology"/>
<evidence type="ECO:0000256" key="4">
    <source>
        <dbReference type="ARBA" id="ARBA00022741"/>
    </source>
</evidence>
<comment type="function">
    <text evidence="10">Pyrophosphatase that catalyzes the hydrolysis of nucleoside triphosphates to their monophosphate derivatives, with a high preference for the non-canonical purine nucleotides XTP (xanthosine triphosphate), dITP (deoxyinosine triphosphate) and ITP. Seems to function as a house-cleaning enzyme that removes non-canonical purine nucleotides from the nucleotide pool, thus preventing their incorporation into DNA/RNA and avoiding chromosomal lesions.</text>
</comment>
<comment type="cofactor">
    <cofactor evidence="10">
        <name>Mg(2+)</name>
        <dbReference type="ChEBI" id="CHEBI:18420"/>
    </cofactor>
    <text evidence="10">Binds 1 Mg(2+) ion per subunit.</text>
</comment>
<dbReference type="GO" id="GO:0017111">
    <property type="term" value="F:ribonucleoside triphosphate phosphatase activity"/>
    <property type="evidence" value="ECO:0007669"/>
    <property type="project" value="InterPro"/>
</dbReference>
<evidence type="ECO:0000256" key="2">
    <source>
        <dbReference type="ARBA" id="ARBA00011738"/>
    </source>
</evidence>
<dbReference type="PANTHER" id="PTHR11067">
    <property type="entry name" value="INOSINE TRIPHOSPHATE PYROPHOSPHATASE/HAM1 PROTEIN"/>
    <property type="match status" value="1"/>
</dbReference>
<dbReference type="PANTHER" id="PTHR11067:SF9">
    <property type="entry name" value="INOSINE TRIPHOSPHATE PYROPHOSPHATASE"/>
    <property type="match status" value="1"/>
</dbReference>
<reference evidence="12" key="1">
    <citation type="submission" date="2020-10" db="EMBL/GenBank/DDBJ databases">
        <authorList>
            <person name="Gilroy R."/>
        </authorList>
    </citation>
    <scope>NUCLEOTIDE SEQUENCE</scope>
    <source>
        <strain evidence="12">ChiSjej1B19-3389</strain>
    </source>
</reference>
<evidence type="ECO:0000256" key="10">
    <source>
        <dbReference type="HAMAP-Rule" id="MF_01405"/>
    </source>
</evidence>
<name>A0A9D0ZJ25_9FIRM</name>
<dbReference type="GO" id="GO:0009117">
    <property type="term" value="P:nucleotide metabolic process"/>
    <property type="evidence" value="ECO:0007669"/>
    <property type="project" value="UniProtKB-KW"/>
</dbReference>
<dbReference type="FunFam" id="3.90.950.10:FF:000001">
    <property type="entry name" value="dITP/XTP pyrophosphatase"/>
    <property type="match status" value="1"/>
</dbReference>
<dbReference type="GO" id="GO:0036222">
    <property type="term" value="F:XTP diphosphatase activity"/>
    <property type="evidence" value="ECO:0007669"/>
    <property type="project" value="UniProtKB-UniRule"/>
</dbReference>
<comment type="similarity">
    <text evidence="1 10 11">Belongs to the HAM1 NTPase family.</text>
</comment>
<comment type="catalytic activity">
    <reaction evidence="10">
        <text>ITP + H2O = IMP + diphosphate + H(+)</text>
        <dbReference type="Rhea" id="RHEA:29399"/>
        <dbReference type="ChEBI" id="CHEBI:15377"/>
        <dbReference type="ChEBI" id="CHEBI:15378"/>
        <dbReference type="ChEBI" id="CHEBI:33019"/>
        <dbReference type="ChEBI" id="CHEBI:58053"/>
        <dbReference type="ChEBI" id="CHEBI:61402"/>
        <dbReference type="EC" id="3.6.1.66"/>
    </reaction>
</comment>
<feature type="binding site" evidence="10">
    <location>
        <begin position="8"/>
        <end position="13"/>
    </location>
    <ligand>
        <name>substrate</name>
    </ligand>
</feature>
<evidence type="ECO:0000256" key="11">
    <source>
        <dbReference type="RuleBase" id="RU003781"/>
    </source>
</evidence>
<keyword evidence="6 10" id="KW-0460">Magnesium</keyword>
<dbReference type="NCBIfam" id="TIGR00042">
    <property type="entry name" value="RdgB/HAM1 family non-canonical purine NTP pyrophosphatase"/>
    <property type="match status" value="1"/>
</dbReference>
<dbReference type="GO" id="GO:0046872">
    <property type="term" value="F:metal ion binding"/>
    <property type="evidence" value="ECO:0007669"/>
    <property type="project" value="UniProtKB-KW"/>
</dbReference>
<gene>
    <name evidence="12" type="primary">rdgB</name>
    <name evidence="12" type="ORF">IAD32_09310</name>
</gene>
<comment type="subunit">
    <text evidence="2 10">Homodimer.</text>
</comment>
<keyword evidence="3 10" id="KW-0479">Metal-binding</keyword>
<dbReference type="InterPro" id="IPR002637">
    <property type="entry name" value="RdgB/HAM1"/>
</dbReference>
<dbReference type="Proteomes" id="UP000886787">
    <property type="component" value="Unassembled WGS sequence"/>
</dbReference>
<comment type="caution">
    <text evidence="10">Lacks conserved residue(s) required for the propagation of feature annotation.</text>
</comment>
<dbReference type="InterPro" id="IPR020922">
    <property type="entry name" value="dITP/XTP_pyrophosphatase"/>
</dbReference>
<comment type="catalytic activity">
    <reaction evidence="9 10">
        <text>XTP + H2O = XMP + diphosphate + H(+)</text>
        <dbReference type="Rhea" id="RHEA:28610"/>
        <dbReference type="ChEBI" id="CHEBI:15377"/>
        <dbReference type="ChEBI" id="CHEBI:15378"/>
        <dbReference type="ChEBI" id="CHEBI:33019"/>
        <dbReference type="ChEBI" id="CHEBI:57464"/>
        <dbReference type="ChEBI" id="CHEBI:61314"/>
        <dbReference type="EC" id="3.6.1.66"/>
    </reaction>
</comment>
<accession>A0A9D0ZJ25</accession>
<evidence type="ECO:0000256" key="3">
    <source>
        <dbReference type="ARBA" id="ARBA00022723"/>
    </source>
</evidence>
<dbReference type="GO" id="GO:0005829">
    <property type="term" value="C:cytosol"/>
    <property type="evidence" value="ECO:0007669"/>
    <property type="project" value="TreeGrafter"/>
</dbReference>
<feature type="binding site" evidence="10">
    <location>
        <position position="72"/>
    </location>
    <ligand>
        <name>substrate</name>
    </ligand>
</feature>
<comment type="catalytic activity">
    <reaction evidence="8 10">
        <text>dITP + H2O = dIMP + diphosphate + H(+)</text>
        <dbReference type="Rhea" id="RHEA:28342"/>
        <dbReference type="ChEBI" id="CHEBI:15377"/>
        <dbReference type="ChEBI" id="CHEBI:15378"/>
        <dbReference type="ChEBI" id="CHEBI:33019"/>
        <dbReference type="ChEBI" id="CHEBI:61194"/>
        <dbReference type="ChEBI" id="CHEBI:61382"/>
        <dbReference type="EC" id="3.6.1.66"/>
    </reaction>
</comment>
<reference evidence="12" key="2">
    <citation type="journal article" date="2021" name="PeerJ">
        <title>Extensive microbial diversity within the chicken gut microbiome revealed by metagenomics and culture.</title>
        <authorList>
            <person name="Gilroy R."/>
            <person name="Ravi A."/>
            <person name="Getino M."/>
            <person name="Pursley I."/>
            <person name="Horton D.L."/>
            <person name="Alikhan N.F."/>
            <person name="Baker D."/>
            <person name="Gharbi K."/>
            <person name="Hall N."/>
            <person name="Watson M."/>
            <person name="Adriaenssens E.M."/>
            <person name="Foster-Nyarko E."/>
            <person name="Jarju S."/>
            <person name="Secka A."/>
            <person name="Antonio M."/>
            <person name="Oren A."/>
            <person name="Chaudhuri R.R."/>
            <person name="La Ragione R."/>
            <person name="Hildebrand F."/>
            <person name="Pallen M.J."/>
        </authorList>
    </citation>
    <scope>NUCLEOTIDE SEQUENCE</scope>
    <source>
        <strain evidence="12">ChiSjej1B19-3389</strain>
    </source>
</reference>
<dbReference type="EMBL" id="DVFW01000050">
    <property type="protein sequence ID" value="HIQ81450.1"/>
    <property type="molecule type" value="Genomic_DNA"/>
</dbReference>
<evidence type="ECO:0000256" key="6">
    <source>
        <dbReference type="ARBA" id="ARBA00022842"/>
    </source>
</evidence>